<dbReference type="AlphaFoldDB" id="A0A6L7GID5"/>
<evidence type="ECO:0000313" key="7">
    <source>
        <dbReference type="Proteomes" id="UP000473531"/>
    </source>
</evidence>
<dbReference type="Pfam" id="PF00535">
    <property type="entry name" value="Glycos_transf_2"/>
    <property type="match status" value="1"/>
</dbReference>
<keyword evidence="2" id="KW-0328">Glycosyltransferase</keyword>
<dbReference type="OrthoDB" id="9807795at2"/>
<dbReference type="PANTHER" id="PTHR43630">
    <property type="entry name" value="POLY-BETA-1,6-N-ACETYL-D-GLUCOSAMINE SYNTHASE"/>
    <property type="match status" value="1"/>
</dbReference>
<dbReference type="InterPro" id="IPR001173">
    <property type="entry name" value="Glyco_trans_2-like"/>
</dbReference>
<dbReference type="InterPro" id="IPR029044">
    <property type="entry name" value="Nucleotide-diphossugar_trans"/>
</dbReference>
<keyword evidence="4" id="KW-0812">Transmembrane</keyword>
<dbReference type="Proteomes" id="UP000473531">
    <property type="component" value="Unassembled WGS sequence"/>
</dbReference>
<comment type="similarity">
    <text evidence="1">Belongs to the glycosyltransferase 2 family.</text>
</comment>
<evidence type="ECO:0000259" key="5">
    <source>
        <dbReference type="Pfam" id="PF00535"/>
    </source>
</evidence>
<dbReference type="SUPFAM" id="SSF53448">
    <property type="entry name" value="Nucleotide-diphospho-sugar transferases"/>
    <property type="match status" value="1"/>
</dbReference>
<protein>
    <submittedName>
        <fullName evidence="6">Glycosyltransferase</fullName>
    </submittedName>
</protein>
<keyword evidence="7" id="KW-1185">Reference proteome</keyword>
<comment type="caution">
    <text evidence="6">The sequence shown here is derived from an EMBL/GenBank/DDBJ whole genome shotgun (WGS) entry which is preliminary data.</text>
</comment>
<feature type="transmembrane region" description="Helical" evidence="4">
    <location>
        <begin position="344"/>
        <end position="367"/>
    </location>
</feature>
<gene>
    <name evidence="6" type="ORF">GRI44_07930</name>
</gene>
<keyword evidence="3 6" id="KW-0808">Transferase</keyword>
<evidence type="ECO:0000313" key="6">
    <source>
        <dbReference type="EMBL" id="MXP14678.1"/>
    </source>
</evidence>
<keyword evidence="4" id="KW-1133">Transmembrane helix</keyword>
<reference evidence="6 7" key="1">
    <citation type="submission" date="2019-12" db="EMBL/GenBank/DDBJ databases">
        <title>Genomic-based taxomic classification of the family Erythrobacteraceae.</title>
        <authorList>
            <person name="Xu L."/>
        </authorList>
    </citation>
    <scope>NUCLEOTIDE SEQUENCE [LARGE SCALE GENOMIC DNA]</scope>
    <source>
        <strain evidence="6 7">KCTC 52259</strain>
    </source>
</reference>
<organism evidence="6 7">
    <name type="scientific">Allopontixanthobacter confluentis</name>
    <dbReference type="NCBI Taxonomy" id="1849021"/>
    <lineage>
        <taxon>Bacteria</taxon>
        <taxon>Pseudomonadati</taxon>
        <taxon>Pseudomonadota</taxon>
        <taxon>Alphaproteobacteria</taxon>
        <taxon>Sphingomonadales</taxon>
        <taxon>Erythrobacteraceae</taxon>
        <taxon>Allopontixanthobacter</taxon>
    </lineage>
</organism>
<evidence type="ECO:0000256" key="2">
    <source>
        <dbReference type="ARBA" id="ARBA00022676"/>
    </source>
</evidence>
<proteinExistence type="inferred from homology"/>
<feature type="transmembrane region" description="Helical" evidence="4">
    <location>
        <begin position="6"/>
        <end position="29"/>
    </location>
</feature>
<dbReference type="Gene3D" id="3.90.550.10">
    <property type="entry name" value="Spore Coat Polysaccharide Biosynthesis Protein SpsA, Chain A"/>
    <property type="match status" value="1"/>
</dbReference>
<dbReference type="GO" id="GO:0016757">
    <property type="term" value="F:glycosyltransferase activity"/>
    <property type="evidence" value="ECO:0007669"/>
    <property type="project" value="UniProtKB-KW"/>
</dbReference>
<dbReference type="PANTHER" id="PTHR43630:SF1">
    <property type="entry name" value="POLY-BETA-1,6-N-ACETYL-D-GLUCOSAMINE SYNTHASE"/>
    <property type="match status" value="1"/>
</dbReference>
<feature type="transmembrane region" description="Helical" evidence="4">
    <location>
        <begin position="315"/>
        <end position="332"/>
    </location>
</feature>
<feature type="domain" description="Glycosyltransferase 2-like" evidence="5">
    <location>
        <begin position="51"/>
        <end position="209"/>
    </location>
</feature>
<dbReference type="EMBL" id="WTYU01000001">
    <property type="protein sequence ID" value="MXP14678.1"/>
    <property type="molecule type" value="Genomic_DNA"/>
</dbReference>
<sequence>MQPSFILIILGMTCLLLFAYPYFIYPVILKTLPILPVRRGAFAGRASLQFCVHNEEAALPQKLASLKRLKTTMPDLEILVFDDSSTDASAQILSQEDGLLTLVRGVDRCGKAAGMKRLAAMAQGDIIVFTDANVIFADDAIQKLLTYYADGNVGGVCGTLLYQDESPSITSEISTSYWSLDERARSLETATGNVMGADGSIFSIRRHLYPDFPDTVLDDLTVSMSVIFQGRRLIKADDVIAYERSVAVHDEEFRRKIRIGARAYHTHSYLRPQLRQMQRIDRFKYASRKQMRWFGGLFLGLAGLCFVGAIAGYSWILAAGALVVAGAAAIVLQRLGPALMAKPIAAATLIFATLYGVILGMTGRTFVTWAPAKSR</sequence>
<evidence type="ECO:0000256" key="3">
    <source>
        <dbReference type="ARBA" id="ARBA00022679"/>
    </source>
</evidence>
<evidence type="ECO:0000256" key="1">
    <source>
        <dbReference type="ARBA" id="ARBA00006739"/>
    </source>
</evidence>
<accession>A0A6L7GID5</accession>
<evidence type="ECO:0000256" key="4">
    <source>
        <dbReference type="SAM" id="Phobius"/>
    </source>
</evidence>
<keyword evidence="4" id="KW-0472">Membrane</keyword>
<name>A0A6L7GID5_9SPHN</name>
<feature type="transmembrane region" description="Helical" evidence="4">
    <location>
        <begin position="291"/>
        <end position="309"/>
    </location>
</feature>